<keyword evidence="3" id="KW-1185">Reference proteome</keyword>
<dbReference type="InterPro" id="IPR017140">
    <property type="entry name" value="ThermoDBP-RPs_arc"/>
</dbReference>
<feature type="coiled-coil region" evidence="1">
    <location>
        <begin position="126"/>
        <end position="170"/>
    </location>
</feature>
<protein>
    <submittedName>
        <fullName evidence="2">Unassigned protein</fullName>
    </submittedName>
</protein>
<reference evidence="2 3" key="1">
    <citation type="journal article" date="2010" name="Appl. Environ. Microbiol.">
        <title>The genome sequence of the crenarchaeon Acidilobus saccharovorans supports a new order, Acidilobales, and suggests an important ecological role in terrestrial acidic hot springs.</title>
        <authorList>
            <person name="Mardanov A.V."/>
            <person name="Svetlitchnyi V.A."/>
            <person name="Beletsky A.V."/>
            <person name="Prokofeva M.I."/>
            <person name="Bonch-Osmolovskaya E.A."/>
            <person name="Ravin N.V."/>
            <person name="Skryabin K.G."/>
        </authorList>
    </citation>
    <scope>NUCLEOTIDE SEQUENCE [LARGE SCALE GENOMIC DNA]</scope>
    <source>
        <strain evidence="3">DSM 16705 / JCM 18335 / VKM B-2471 / 345-15</strain>
    </source>
</reference>
<sequence>MVSPVSAQNPSSDESVSRDLERAEEYEVTVAGGSVLGANRYQISTGVIIAARYADKLRRVALVALGKYIPKDVIIRDIAQLNKDLYHEIVEKRKLGKLDLVRITVTLHYDENEKRLVFDDIKISAFVNEDECKQAYEKELEDLRRQVQELSEENNKLKESLNKIKEIIQA</sequence>
<dbReference type="KEGG" id="asc:ASAC_0999"/>
<gene>
    <name evidence="2" type="ordered locus">ASAC_0999</name>
</gene>
<keyword evidence="1" id="KW-0175">Coiled coil</keyword>
<accession>D9Q266</accession>
<dbReference type="eggNOG" id="arCOG03772">
    <property type="taxonomic scope" value="Archaea"/>
</dbReference>
<dbReference type="AlphaFoldDB" id="D9Q266"/>
<dbReference type="Proteomes" id="UP000000346">
    <property type="component" value="Chromosome"/>
</dbReference>
<evidence type="ECO:0000313" key="2">
    <source>
        <dbReference type="EMBL" id="ADL19404.1"/>
    </source>
</evidence>
<dbReference type="Pfam" id="PF10015">
    <property type="entry name" value="ThermoDBP-RP_arch"/>
    <property type="match status" value="1"/>
</dbReference>
<evidence type="ECO:0000256" key="1">
    <source>
        <dbReference type="SAM" id="Coils"/>
    </source>
</evidence>
<dbReference type="InParanoid" id="D9Q266"/>
<dbReference type="STRING" id="666510.ASAC_0999"/>
<evidence type="ECO:0000313" key="3">
    <source>
        <dbReference type="Proteomes" id="UP000000346"/>
    </source>
</evidence>
<name>D9Q266_ACIS3</name>
<organism evidence="2 3">
    <name type="scientific">Acidilobus saccharovorans (strain DSM 16705 / JCM 18335 / VKM B-2471 / 345-15)</name>
    <dbReference type="NCBI Taxonomy" id="666510"/>
    <lineage>
        <taxon>Archaea</taxon>
        <taxon>Thermoproteota</taxon>
        <taxon>Thermoprotei</taxon>
        <taxon>Acidilobales</taxon>
        <taxon>Acidilobaceae</taxon>
        <taxon>Acidilobus</taxon>
    </lineage>
</organism>
<proteinExistence type="predicted"/>
<dbReference type="EMBL" id="CP001742">
    <property type="protein sequence ID" value="ADL19404.1"/>
    <property type="molecule type" value="Genomic_DNA"/>
</dbReference>
<dbReference type="HOGENOM" id="CLU_1691618_0_0_2"/>